<dbReference type="EMBL" id="JBHTKI010000020">
    <property type="protein sequence ID" value="MFD1032369.1"/>
    <property type="molecule type" value="Genomic_DNA"/>
</dbReference>
<accession>A0ABW3LEN5</accession>
<organism evidence="2 3">
    <name type="scientific">Metaplanococcus flavidus</name>
    <dbReference type="NCBI Taxonomy" id="569883"/>
    <lineage>
        <taxon>Bacteria</taxon>
        <taxon>Bacillati</taxon>
        <taxon>Bacillota</taxon>
        <taxon>Bacilli</taxon>
        <taxon>Bacillales</taxon>
        <taxon>Caryophanaceae</taxon>
        <taxon>Metaplanococcus</taxon>
    </lineage>
</organism>
<name>A0ABW3LEN5_9BACL</name>
<keyword evidence="3" id="KW-1185">Reference proteome</keyword>
<proteinExistence type="predicted"/>
<protein>
    <submittedName>
        <fullName evidence="2">Uncharacterized protein</fullName>
    </submittedName>
</protein>
<sequence>MARDKNKEELQTHQRDMELREQAQDYKEEINLPEQRLHGMDEDAKENKEKEE</sequence>
<reference evidence="3" key="1">
    <citation type="journal article" date="2019" name="Int. J. Syst. Evol. Microbiol.">
        <title>The Global Catalogue of Microorganisms (GCM) 10K type strain sequencing project: providing services to taxonomists for standard genome sequencing and annotation.</title>
        <authorList>
            <consortium name="The Broad Institute Genomics Platform"/>
            <consortium name="The Broad Institute Genome Sequencing Center for Infectious Disease"/>
            <person name="Wu L."/>
            <person name="Ma J."/>
        </authorList>
    </citation>
    <scope>NUCLEOTIDE SEQUENCE [LARGE SCALE GENOMIC DNA]</scope>
    <source>
        <strain evidence="3">CCUG 56756</strain>
    </source>
</reference>
<dbReference type="RefSeq" id="WP_379082884.1">
    <property type="nucleotide sequence ID" value="NZ_JBHTKI010000020.1"/>
</dbReference>
<feature type="region of interest" description="Disordered" evidence="1">
    <location>
        <begin position="1"/>
        <end position="52"/>
    </location>
</feature>
<evidence type="ECO:0000313" key="3">
    <source>
        <dbReference type="Proteomes" id="UP001597109"/>
    </source>
</evidence>
<evidence type="ECO:0000256" key="1">
    <source>
        <dbReference type="SAM" id="MobiDB-lite"/>
    </source>
</evidence>
<gene>
    <name evidence="2" type="ORF">ACFQ1X_13090</name>
</gene>
<comment type="caution">
    <text evidence="2">The sequence shown here is derived from an EMBL/GenBank/DDBJ whole genome shotgun (WGS) entry which is preliminary data.</text>
</comment>
<evidence type="ECO:0000313" key="2">
    <source>
        <dbReference type="EMBL" id="MFD1032369.1"/>
    </source>
</evidence>
<dbReference type="Proteomes" id="UP001597109">
    <property type="component" value="Unassembled WGS sequence"/>
</dbReference>